<dbReference type="GO" id="GO:0005886">
    <property type="term" value="C:plasma membrane"/>
    <property type="evidence" value="ECO:0007669"/>
    <property type="project" value="UniProtKB-SubCell"/>
</dbReference>
<protein>
    <recommendedName>
        <fullName evidence="7">ABC3 transporter permease C-terminal domain-containing protein</fullName>
    </recommendedName>
</protein>
<dbReference type="Pfam" id="PF02687">
    <property type="entry name" value="FtsX"/>
    <property type="match status" value="1"/>
</dbReference>
<keyword evidence="3 6" id="KW-0812">Transmembrane</keyword>
<keyword evidence="4 6" id="KW-1133">Transmembrane helix</keyword>
<evidence type="ECO:0000256" key="4">
    <source>
        <dbReference type="ARBA" id="ARBA00022989"/>
    </source>
</evidence>
<evidence type="ECO:0000256" key="1">
    <source>
        <dbReference type="ARBA" id="ARBA00004651"/>
    </source>
</evidence>
<evidence type="ECO:0000313" key="8">
    <source>
        <dbReference type="EMBL" id="MPN60357.1"/>
    </source>
</evidence>
<evidence type="ECO:0000256" key="5">
    <source>
        <dbReference type="ARBA" id="ARBA00023136"/>
    </source>
</evidence>
<name>A0A645JAD3_9ZZZZ</name>
<sequence>MTNRGFNKMMNYECLLYGAKALLWGIPASLLLTYLIYCAMSSGWATGFFVPLSSILIAVLSVFLVVFASMLYAMRRIKRENTIDALKNENI</sequence>
<keyword evidence="2" id="KW-1003">Cell membrane</keyword>
<reference evidence="8" key="1">
    <citation type="submission" date="2019-08" db="EMBL/GenBank/DDBJ databases">
        <authorList>
            <person name="Kucharzyk K."/>
            <person name="Murdoch R.W."/>
            <person name="Higgins S."/>
            <person name="Loffler F."/>
        </authorList>
    </citation>
    <scope>NUCLEOTIDE SEQUENCE</scope>
</reference>
<gene>
    <name evidence="8" type="ORF">SDC9_208085</name>
</gene>
<comment type="subcellular location">
    <subcellularLocation>
        <location evidence="1">Cell membrane</location>
        <topology evidence="1">Multi-pass membrane protein</topology>
    </subcellularLocation>
</comment>
<evidence type="ECO:0000259" key="7">
    <source>
        <dbReference type="Pfam" id="PF02687"/>
    </source>
</evidence>
<dbReference type="AlphaFoldDB" id="A0A645JAD3"/>
<keyword evidence="5 6" id="KW-0472">Membrane</keyword>
<feature type="transmembrane region" description="Helical" evidence="6">
    <location>
        <begin position="21"/>
        <end position="42"/>
    </location>
</feature>
<evidence type="ECO:0000256" key="2">
    <source>
        <dbReference type="ARBA" id="ARBA00022475"/>
    </source>
</evidence>
<feature type="domain" description="ABC3 transporter permease C-terminal" evidence="7">
    <location>
        <begin position="1"/>
        <end position="81"/>
    </location>
</feature>
<evidence type="ECO:0000256" key="3">
    <source>
        <dbReference type="ARBA" id="ARBA00022692"/>
    </source>
</evidence>
<accession>A0A645JAD3</accession>
<dbReference type="InterPro" id="IPR003838">
    <property type="entry name" value="ABC3_permease_C"/>
</dbReference>
<feature type="transmembrane region" description="Helical" evidence="6">
    <location>
        <begin position="48"/>
        <end position="73"/>
    </location>
</feature>
<comment type="caution">
    <text evidence="8">The sequence shown here is derived from an EMBL/GenBank/DDBJ whole genome shotgun (WGS) entry which is preliminary data.</text>
</comment>
<dbReference type="EMBL" id="VSSQ01135505">
    <property type="protein sequence ID" value="MPN60357.1"/>
    <property type="molecule type" value="Genomic_DNA"/>
</dbReference>
<proteinExistence type="predicted"/>
<organism evidence="8">
    <name type="scientific">bioreactor metagenome</name>
    <dbReference type="NCBI Taxonomy" id="1076179"/>
    <lineage>
        <taxon>unclassified sequences</taxon>
        <taxon>metagenomes</taxon>
        <taxon>ecological metagenomes</taxon>
    </lineage>
</organism>
<evidence type="ECO:0000256" key="6">
    <source>
        <dbReference type="SAM" id="Phobius"/>
    </source>
</evidence>